<proteinExistence type="predicted"/>
<organism evidence="1 2">
    <name type="scientific">Zhongshania aquimaris</name>
    <dbReference type="NCBI Taxonomy" id="2857107"/>
    <lineage>
        <taxon>Bacteria</taxon>
        <taxon>Pseudomonadati</taxon>
        <taxon>Pseudomonadota</taxon>
        <taxon>Gammaproteobacteria</taxon>
        <taxon>Cellvibrionales</taxon>
        <taxon>Spongiibacteraceae</taxon>
        <taxon>Zhongshania</taxon>
    </lineage>
</organism>
<keyword evidence="2" id="KW-1185">Reference proteome</keyword>
<sequence>MNKNNKAAAFVRRLGDQALASTAVSHPYLQALETGDFPNVDIALKDFAFQYGLYSSQFTLYLKALISCLSDRSHRQILLSNLAEEKGHIAEDELPPEIIASAEGQSHAQLFTRFQCALGVNSEYRERQTDEHAGNLWSQQFLRLCSTNEHVGVGAIGIGTELIVSKIYQKILSGLINCSTLTMQERVFFDLHSTCDDDHAAQMLLITTDLATDEEACAKIEFGVKSALSLRTTFWDALLQRAQYVGTTNQSAIQEASDLGY</sequence>
<dbReference type="Proteomes" id="UP001166291">
    <property type="component" value="Unassembled WGS sequence"/>
</dbReference>
<accession>A0ABS6VT44</accession>
<dbReference type="SMART" id="SM01236">
    <property type="entry name" value="Haem_oxygenase_2"/>
    <property type="match status" value="1"/>
</dbReference>
<comment type="caution">
    <text evidence="1">The sequence shown here is derived from an EMBL/GenBank/DDBJ whole genome shotgun (WGS) entry which is preliminary data.</text>
</comment>
<protein>
    <submittedName>
        <fullName evidence="1">Iron-containing redox enzyme family protein</fullName>
    </submittedName>
</protein>
<dbReference type="PANTHER" id="PTHR40279:SF3">
    <property type="entry name" value="4-AMINOBENZOATE SYNTHASE"/>
    <property type="match status" value="1"/>
</dbReference>
<dbReference type="InterPro" id="IPR039068">
    <property type="entry name" value="PqqC-like"/>
</dbReference>
<evidence type="ECO:0000313" key="2">
    <source>
        <dbReference type="Proteomes" id="UP001166291"/>
    </source>
</evidence>
<evidence type="ECO:0000313" key="1">
    <source>
        <dbReference type="EMBL" id="MBW2941477.1"/>
    </source>
</evidence>
<dbReference type="EMBL" id="JAHWDQ010000003">
    <property type="protein sequence ID" value="MBW2941477.1"/>
    <property type="molecule type" value="Genomic_DNA"/>
</dbReference>
<reference evidence="1" key="1">
    <citation type="submission" date="2021-07" db="EMBL/GenBank/DDBJ databases">
        <title>Zhongshania sp. CAU 1632 isolated from seawater.</title>
        <authorList>
            <person name="Kim W."/>
        </authorList>
    </citation>
    <scope>NUCLEOTIDE SEQUENCE</scope>
    <source>
        <strain evidence="1">CAU 1632</strain>
    </source>
</reference>
<name>A0ABS6VT44_9GAMM</name>
<dbReference type="RefSeq" id="WP_219043724.1">
    <property type="nucleotide sequence ID" value="NZ_JAHWDQ010000003.1"/>
</dbReference>
<dbReference type="Pfam" id="PF14518">
    <property type="entry name" value="Haem_oxygenas_2"/>
    <property type="match status" value="1"/>
</dbReference>
<gene>
    <name evidence="1" type="ORF">KXJ70_11840</name>
</gene>
<dbReference type="PANTHER" id="PTHR40279">
    <property type="entry name" value="PQQC-LIKE PROTEIN"/>
    <property type="match status" value="1"/>
</dbReference>